<accession>A0A644TK00</accession>
<protein>
    <submittedName>
        <fullName evidence="1">Uncharacterized protein</fullName>
    </submittedName>
</protein>
<reference evidence="1" key="1">
    <citation type="submission" date="2019-08" db="EMBL/GenBank/DDBJ databases">
        <authorList>
            <person name="Kucharzyk K."/>
            <person name="Murdoch R.W."/>
            <person name="Higgins S."/>
            <person name="Loffler F."/>
        </authorList>
    </citation>
    <scope>NUCLEOTIDE SEQUENCE</scope>
</reference>
<proteinExistence type="predicted"/>
<dbReference type="EMBL" id="VSSQ01000030">
    <property type="protein sequence ID" value="MPL66041.1"/>
    <property type="molecule type" value="Genomic_DNA"/>
</dbReference>
<evidence type="ECO:0000313" key="1">
    <source>
        <dbReference type="EMBL" id="MPL66041.1"/>
    </source>
</evidence>
<name>A0A644TK00_9ZZZZ</name>
<gene>
    <name evidence="1" type="ORF">SDC9_11709</name>
</gene>
<sequence length="337" mass="36444">MLASGIYDAFTSIGEAMASGESSTEAFSAAMKQFFVSALQQTSMLALNAGLRLLAEGGVSMLPVAIGLLALGGISAISAGAISASGQVRSVDYDQYIIDPVIEAETELGKMRVNLIEDQLEKERELRDENLKKIEQQFDMEFSVLQDLWERGLISTQEYKNQAATLRSNEAAAREVAEAPVAAAESMLDQIEEARNQKLSVLASEGKKLQDELNGMSGWQKFWSGRDEQLKAQLNTIDARIKATNAAQSLPEISAAKYGADFITAGPRLLKVGDNPGGRERVRVEPIGTPSRFGPSQEQIIIQISGPVYGVEDLYLKLEKAGEQLLRGGRIKAGVFG</sequence>
<dbReference type="AlphaFoldDB" id="A0A644TK00"/>
<organism evidence="1">
    <name type="scientific">bioreactor metagenome</name>
    <dbReference type="NCBI Taxonomy" id="1076179"/>
    <lineage>
        <taxon>unclassified sequences</taxon>
        <taxon>metagenomes</taxon>
        <taxon>ecological metagenomes</taxon>
    </lineage>
</organism>
<comment type="caution">
    <text evidence="1">The sequence shown here is derived from an EMBL/GenBank/DDBJ whole genome shotgun (WGS) entry which is preliminary data.</text>
</comment>